<evidence type="ECO:0000259" key="1">
    <source>
        <dbReference type="Pfam" id="PF02627"/>
    </source>
</evidence>
<dbReference type="PANTHER" id="PTHR34846">
    <property type="entry name" value="4-CARBOXYMUCONOLACTONE DECARBOXYLASE FAMILY PROTEIN (AFU_ORTHOLOGUE AFUA_6G11590)"/>
    <property type="match status" value="1"/>
</dbReference>
<dbReference type="NCBIfam" id="TIGR00778">
    <property type="entry name" value="ahpD_dom"/>
    <property type="match status" value="1"/>
</dbReference>
<dbReference type="PANTHER" id="PTHR34846:SF10">
    <property type="entry name" value="CYTOPLASMIC PROTEIN"/>
    <property type="match status" value="1"/>
</dbReference>
<dbReference type="RefSeq" id="WP_272740315.1">
    <property type="nucleotide sequence ID" value="NZ_JAQQKW010000002.1"/>
</dbReference>
<accession>A0ABT5IBI9</accession>
<feature type="domain" description="Carboxymuconolactone decarboxylase-like" evidence="1">
    <location>
        <begin position="19"/>
        <end position="93"/>
    </location>
</feature>
<proteinExistence type="predicted"/>
<dbReference type="Proteomes" id="UP001216595">
    <property type="component" value="Unassembled WGS sequence"/>
</dbReference>
<dbReference type="SUPFAM" id="SSF69118">
    <property type="entry name" value="AhpD-like"/>
    <property type="match status" value="1"/>
</dbReference>
<dbReference type="EMBL" id="JAQQKW010000002">
    <property type="protein sequence ID" value="MDC7693555.1"/>
    <property type="molecule type" value="Genomic_DNA"/>
</dbReference>
<sequence length="150" mass="17174">MSQRINGYAVAPEAYKAKAALEDYFKTTAIEPSLMHLIKVRVSQINHCAYCLHMHREEALKDGDTEKRLLLLDAWRESGLFTPRERAALAWAESVTLISTTEAPDADYEAMRFEFNEKDAVDLTFLIAQINGWNRIAVPLRQVHPQDRAR</sequence>
<reference evidence="2 3" key="1">
    <citation type="submission" date="2023-01" db="EMBL/GenBank/DDBJ databases">
        <title>Novel species of the genus Asticcacaulis isolated from rivers.</title>
        <authorList>
            <person name="Lu H."/>
        </authorList>
    </citation>
    <scope>NUCLEOTIDE SEQUENCE [LARGE SCALE GENOMIC DNA]</scope>
    <source>
        <strain evidence="2 3">DXS10W</strain>
    </source>
</reference>
<gene>
    <name evidence="2" type="ORF">PQU94_04585</name>
</gene>
<comment type="caution">
    <text evidence="2">The sequence shown here is derived from an EMBL/GenBank/DDBJ whole genome shotgun (WGS) entry which is preliminary data.</text>
</comment>
<evidence type="ECO:0000313" key="2">
    <source>
        <dbReference type="EMBL" id="MDC7693555.1"/>
    </source>
</evidence>
<name>A0ABT5IBI9_9CAUL</name>
<dbReference type="InterPro" id="IPR004675">
    <property type="entry name" value="AhpD_core"/>
</dbReference>
<keyword evidence="3" id="KW-1185">Reference proteome</keyword>
<dbReference type="Pfam" id="PF02627">
    <property type="entry name" value="CMD"/>
    <property type="match status" value="1"/>
</dbReference>
<organism evidence="2 3">
    <name type="scientific">Asticcacaulis currens</name>
    <dbReference type="NCBI Taxonomy" id="2984210"/>
    <lineage>
        <taxon>Bacteria</taxon>
        <taxon>Pseudomonadati</taxon>
        <taxon>Pseudomonadota</taxon>
        <taxon>Alphaproteobacteria</taxon>
        <taxon>Caulobacterales</taxon>
        <taxon>Caulobacteraceae</taxon>
        <taxon>Asticcacaulis</taxon>
    </lineage>
</organism>
<protein>
    <submittedName>
        <fullName evidence="2">Carboxymuconolactone decarboxylase family protein</fullName>
    </submittedName>
</protein>
<dbReference type="Gene3D" id="1.20.1290.10">
    <property type="entry name" value="AhpD-like"/>
    <property type="match status" value="1"/>
</dbReference>
<evidence type="ECO:0000313" key="3">
    <source>
        <dbReference type="Proteomes" id="UP001216595"/>
    </source>
</evidence>
<dbReference type="InterPro" id="IPR029032">
    <property type="entry name" value="AhpD-like"/>
</dbReference>
<dbReference type="InterPro" id="IPR003779">
    <property type="entry name" value="CMD-like"/>
</dbReference>